<dbReference type="Proteomes" id="UP001066276">
    <property type="component" value="Chromosome 1_1"/>
</dbReference>
<gene>
    <name evidence="1" type="ORF">NDU88_001616</name>
</gene>
<evidence type="ECO:0000313" key="2">
    <source>
        <dbReference type="Proteomes" id="UP001066276"/>
    </source>
</evidence>
<sequence>MAEGLCCFDTSREQETFSRVLASLAGLPESYSLVTFSGLCRLWCYLAMEEGEEIAGPSSQAPSRISLKTTIMKLQLRQSSPLHMSPEYKTLQMILGLT</sequence>
<name>A0AAV7WMA5_PLEWA</name>
<evidence type="ECO:0000313" key="1">
    <source>
        <dbReference type="EMBL" id="KAJ1213987.1"/>
    </source>
</evidence>
<dbReference type="AlphaFoldDB" id="A0AAV7WMA5"/>
<protein>
    <submittedName>
        <fullName evidence="1">Uncharacterized protein</fullName>
    </submittedName>
</protein>
<proteinExistence type="predicted"/>
<accession>A0AAV7WMA5</accession>
<keyword evidence="2" id="KW-1185">Reference proteome</keyword>
<dbReference type="EMBL" id="JANPWB010000001">
    <property type="protein sequence ID" value="KAJ1213987.1"/>
    <property type="molecule type" value="Genomic_DNA"/>
</dbReference>
<reference evidence="1" key="1">
    <citation type="journal article" date="2022" name="bioRxiv">
        <title>Sequencing and chromosome-scale assembly of the giantPleurodeles waltlgenome.</title>
        <authorList>
            <person name="Brown T."/>
            <person name="Elewa A."/>
            <person name="Iarovenko S."/>
            <person name="Subramanian E."/>
            <person name="Araus A.J."/>
            <person name="Petzold A."/>
            <person name="Susuki M."/>
            <person name="Suzuki K.-i.T."/>
            <person name="Hayashi T."/>
            <person name="Toyoda A."/>
            <person name="Oliveira C."/>
            <person name="Osipova E."/>
            <person name="Leigh N.D."/>
            <person name="Simon A."/>
            <person name="Yun M.H."/>
        </authorList>
    </citation>
    <scope>NUCLEOTIDE SEQUENCE</scope>
    <source>
        <strain evidence="1">20211129_DDA</strain>
        <tissue evidence="1">Liver</tissue>
    </source>
</reference>
<comment type="caution">
    <text evidence="1">The sequence shown here is derived from an EMBL/GenBank/DDBJ whole genome shotgun (WGS) entry which is preliminary data.</text>
</comment>
<organism evidence="1 2">
    <name type="scientific">Pleurodeles waltl</name>
    <name type="common">Iberian ribbed newt</name>
    <dbReference type="NCBI Taxonomy" id="8319"/>
    <lineage>
        <taxon>Eukaryota</taxon>
        <taxon>Metazoa</taxon>
        <taxon>Chordata</taxon>
        <taxon>Craniata</taxon>
        <taxon>Vertebrata</taxon>
        <taxon>Euteleostomi</taxon>
        <taxon>Amphibia</taxon>
        <taxon>Batrachia</taxon>
        <taxon>Caudata</taxon>
        <taxon>Salamandroidea</taxon>
        <taxon>Salamandridae</taxon>
        <taxon>Pleurodelinae</taxon>
        <taxon>Pleurodeles</taxon>
    </lineage>
</organism>